<comment type="caution">
    <text evidence="1">The sequence shown here is derived from an EMBL/GenBank/DDBJ whole genome shotgun (WGS) entry which is preliminary data.</text>
</comment>
<accession>X0V491</accession>
<name>X0V491_9ZZZZ</name>
<proteinExistence type="predicted"/>
<organism evidence="1">
    <name type="scientific">marine sediment metagenome</name>
    <dbReference type="NCBI Taxonomy" id="412755"/>
    <lineage>
        <taxon>unclassified sequences</taxon>
        <taxon>metagenomes</taxon>
        <taxon>ecological metagenomes</taxon>
    </lineage>
</organism>
<gene>
    <name evidence="1" type="ORF">S01H1_46224</name>
</gene>
<sequence length="45" mass="4711">VAGAGTATVRNVTKGFEFECIVSLAGRQRAILAAGGLLNYTARMR</sequence>
<reference evidence="1" key="1">
    <citation type="journal article" date="2014" name="Front. Microbiol.">
        <title>High frequency of phylogenetically diverse reductive dehalogenase-homologous genes in deep subseafloor sedimentary metagenomes.</title>
        <authorList>
            <person name="Kawai M."/>
            <person name="Futagami T."/>
            <person name="Toyoda A."/>
            <person name="Takaki Y."/>
            <person name="Nishi S."/>
            <person name="Hori S."/>
            <person name="Arai W."/>
            <person name="Tsubouchi T."/>
            <person name="Morono Y."/>
            <person name="Uchiyama I."/>
            <person name="Ito T."/>
            <person name="Fujiyama A."/>
            <person name="Inagaki F."/>
            <person name="Takami H."/>
        </authorList>
    </citation>
    <scope>NUCLEOTIDE SEQUENCE</scope>
    <source>
        <strain evidence="1">Expedition CK06-06</strain>
    </source>
</reference>
<feature type="non-terminal residue" evidence="1">
    <location>
        <position position="1"/>
    </location>
</feature>
<protein>
    <submittedName>
        <fullName evidence="1">Uncharacterized protein</fullName>
    </submittedName>
</protein>
<dbReference type="EMBL" id="BARS01029586">
    <property type="protein sequence ID" value="GAG06207.1"/>
    <property type="molecule type" value="Genomic_DNA"/>
</dbReference>
<dbReference type="AlphaFoldDB" id="X0V491"/>
<evidence type="ECO:0000313" key="1">
    <source>
        <dbReference type="EMBL" id="GAG06207.1"/>
    </source>
</evidence>